<evidence type="ECO:0000313" key="1">
    <source>
        <dbReference type="EMBL" id="TPD59364.1"/>
    </source>
</evidence>
<name>A0A501PHD3_9PROT</name>
<dbReference type="Gene3D" id="3.40.630.30">
    <property type="match status" value="1"/>
</dbReference>
<proteinExistence type="predicted"/>
<accession>A0A501PHD3</accession>
<reference evidence="2" key="1">
    <citation type="submission" date="2019-06" db="EMBL/GenBank/DDBJ databases">
        <title>The complete genome of Emcibacter congregatus ZYLT.</title>
        <authorList>
            <person name="Zhao Z."/>
        </authorList>
    </citation>
    <scope>NUCLEOTIDE SEQUENCE [LARGE SCALE GENOMIC DNA]</scope>
    <source>
        <strain evidence="2">MCCC 1A06723</strain>
    </source>
</reference>
<dbReference type="NCBIfam" id="TIGR03694">
    <property type="entry name" value="exosort_acyl"/>
    <property type="match status" value="1"/>
</dbReference>
<dbReference type="Pfam" id="PF13444">
    <property type="entry name" value="Acetyltransf_5"/>
    <property type="match status" value="1"/>
</dbReference>
<dbReference type="GO" id="GO:0016746">
    <property type="term" value="F:acyltransferase activity"/>
    <property type="evidence" value="ECO:0007669"/>
    <property type="project" value="UniProtKB-KW"/>
</dbReference>
<dbReference type="SUPFAM" id="SSF55729">
    <property type="entry name" value="Acyl-CoA N-acyltransferases (Nat)"/>
    <property type="match status" value="1"/>
</dbReference>
<comment type="caution">
    <text evidence="1">The sequence shown here is derived from an EMBL/GenBank/DDBJ whole genome shotgun (WGS) entry which is preliminary data.</text>
</comment>
<keyword evidence="1" id="KW-0808">Transferase</keyword>
<dbReference type="InterPro" id="IPR016181">
    <property type="entry name" value="Acyl_CoA_acyltransferase"/>
</dbReference>
<keyword evidence="2" id="KW-1185">Reference proteome</keyword>
<dbReference type="InterPro" id="IPR022484">
    <property type="entry name" value="PEP-CTERM/exosrtase_acylTfrase"/>
</dbReference>
<keyword evidence="1" id="KW-0012">Acyltransferase</keyword>
<dbReference type="AlphaFoldDB" id="A0A501PHD3"/>
<sequence>MIRERGCSYSKCYDRLIDIMQSQKIVAAAVPSEVHKDDAHLVKVYRELFDVVPADSPELREEAYRLRYQVYCLETGFENKDEFENEMEMDIYDDQSVSSLLIHKNSGVVAGTVRIILPQEQSGGHEIPALTISEELGELGEDVLPRGRTAEISRFSVSKKFRQRHYDTHIPGIEENAGSPESQRVIPHITLGLMTAIVRMSVEHNITHWAVVMEPALQRLLRKLGIRFTAIGPIIEYHGRRRTHYSDVDSLLNGIYEERREIWNVITECGTLYPYTGDK</sequence>
<gene>
    <name evidence="1" type="ORF">FIV46_11255</name>
</gene>
<dbReference type="Proteomes" id="UP000319148">
    <property type="component" value="Unassembled WGS sequence"/>
</dbReference>
<protein>
    <submittedName>
        <fullName evidence="1">PEP-CTERM/exosortase system-associated acyltransferase</fullName>
    </submittedName>
</protein>
<dbReference type="OrthoDB" id="582214at2"/>
<dbReference type="EMBL" id="VFIY01000014">
    <property type="protein sequence ID" value="TPD59364.1"/>
    <property type="molecule type" value="Genomic_DNA"/>
</dbReference>
<evidence type="ECO:0000313" key="2">
    <source>
        <dbReference type="Proteomes" id="UP000319148"/>
    </source>
</evidence>
<organism evidence="1 2">
    <name type="scientific">Emcibacter nanhaiensis</name>
    <dbReference type="NCBI Taxonomy" id="1505037"/>
    <lineage>
        <taxon>Bacteria</taxon>
        <taxon>Pseudomonadati</taxon>
        <taxon>Pseudomonadota</taxon>
        <taxon>Alphaproteobacteria</taxon>
        <taxon>Emcibacterales</taxon>
        <taxon>Emcibacteraceae</taxon>
        <taxon>Emcibacter</taxon>
    </lineage>
</organism>